<feature type="compositionally biased region" description="Low complexity" evidence="12">
    <location>
        <begin position="8"/>
        <end position="23"/>
    </location>
</feature>
<proteinExistence type="inferred from homology"/>
<name>A0A6G1HYX3_9PEZI</name>
<sequence>MAAAVPNRRQSTRQVRSSTTRPQNYYARNFSGRAAGNSDPPPPTAQPGFFPAITHFTDTVDALPKEMIRHTSMLKEVEAKLHAPDAELRRLASAIEKLPPPPRNHVPLPSTNFSILSAHNSSQGSRGGSVAGGNTPLLGVPAGAESDADRERMHLFYQLNFNIHMMGPILDEKVAVLSTASQTLARQMLRLESSYRHVPDEVSEEARLGSRTHWAYITDKETKKTDATRERERNRRDVAGANNLAAAAAAVHEGDLAAARSEARREAMKKGRNHHADSDFDDRPARKSHAKKRAPEPDPKAVGLGIATAAPNKRRKTAATPAEKATPVQRAVASPRATPAAEPKKRAKPNPAPAKKRAQAAGLGSPHLASSPVVGPFVPKDLPAPPSRPGTSRGRQNSAANSTHSAPRPSSAASNKPLPAPIQAPEAAVQAPPAPAVVEALPETVAANPPEPAPLKEEPDPAPPEVDTPMPDASVTTTTTITTTARPSRGSKTATPISASFPDLPSGRGRGARGSGSNGGSHASSEAEQKREKRERGKRNGSHAAAAVAAAVAVEKEEVVVEPAVEAEVVPSAETAPPVAAAEEGEEGEIDEGEIDEGEGNEPRYCYCNDVSYGEMVACDNDGCKGEWFHLQCAGLTKAPAKDSKWYCNDCKGAVKERKTRPGSRRE</sequence>
<evidence type="ECO:0000256" key="2">
    <source>
        <dbReference type="ARBA" id="ARBA00010210"/>
    </source>
</evidence>
<feature type="site" description="Histone H3K4me3 binding" evidence="8">
    <location>
        <position position="605"/>
    </location>
</feature>
<feature type="compositionally biased region" description="Low complexity" evidence="12">
    <location>
        <begin position="421"/>
        <end position="447"/>
    </location>
</feature>
<feature type="site" description="Histone H3K4me3 binding" evidence="8">
    <location>
        <position position="620"/>
    </location>
</feature>
<evidence type="ECO:0000259" key="13">
    <source>
        <dbReference type="PROSITE" id="PS50016"/>
    </source>
</evidence>
<feature type="region of interest" description="Disordered" evidence="12">
    <location>
        <begin position="119"/>
        <end position="138"/>
    </location>
</feature>
<dbReference type="InterPro" id="IPR024610">
    <property type="entry name" value="ING_N_histone-binding"/>
</dbReference>
<feature type="compositionally biased region" description="Basic and acidic residues" evidence="12">
    <location>
        <begin position="525"/>
        <end position="535"/>
    </location>
</feature>
<dbReference type="InterPro" id="IPR013083">
    <property type="entry name" value="Znf_RING/FYVE/PHD"/>
</dbReference>
<feature type="region of interest" description="Disordered" evidence="12">
    <location>
        <begin position="222"/>
        <end position="241"/>
    </location>
</feature>
<feature type="region of interest" description="Disordered" evidence="12">
    <location>
        <begin position="1"/>
        <end position="49"/>
    </location>
</feature>
<evidence type="ECO:0000256" key="11">
    <source>
        <dbReference type="RuleBase" id="RU361213"/>
    </source>
</evidence>
<feature type="domain" description="PHD-type" evidence="13">
    <location>
        <begin position="603"/>
        <end position="654"/>
    </location>
</feature>
<evidence type="ECO:0000256" key="5">
    <source>
        <dbReference type="ARBA" id="ARBA00022833"/>
    </source>
</evidence>
<dbReference type="SMART" id="SM01408">
    <property type="entry name" value="ING"/>
    <property type="match status" value="1"/>
</dbReference>
<feature type="region of interest" description="Disordered" evidence="12">
    <location>
        <begin position="570"/>
        <end position="598"/>
    </location>
</feature>
<keyword evidence="7 11" id="KW-0539">Nucleus</keyword>
<accession>A0A6G1HYX3</accession>
<reference evidence="14" key="1">
    <citation type="journal article" date="2020" name="Stud. Mycol.">
        <title>101 Dothideomycetes genomes: a test case for predicting lifestyles and emergence of pathogens.</title>
        <authorList>
            <person name="Haridas S."/>
            <person name="Albert R."/>
            <person name="Binder M."/>
            <person name="Bloem J."/>
            <person name="Labutti K."/>
            <person name="Salamov A."/>
            <person name="Andreopoulos B."/>
            <person name="Baker S."/>
            <person name="Barry K."/>
            <person name="Bills G."/>
            <person name="Bluhm B."/>
            <person name="Cannon C."/>
            <person name="Castanera R."/>
            <person name="Culley D."/>
            <person name="Daum C."/>
            <person name="Ezra D."/>
            <person name="Gonzalez J."/>
            <person name="Henrissat B."/>
            <person name="Kuo A."/>
            <person name="Liang C."/>
            <person name="Lipzen A."/>
            <person name="Lutzoni F."/>
            <person name="Magnuson J."/>
            <person name="Mondo S."/>
            <person name="Nolan M."/>
            <person name="Ohm R."/>
            <person name="Pangilinan J."/>
            <person name="Park H.-J."/>
            <person name="Ramirez L."/>
            <person name="Alfaro M."/>
            <person name="Sun H."/>
            <person name="Tritt A."/>
            <person name="Yoshinaga Y."/>
            <person name="Zwiers L.-H."/>
            <person name="Turgeon B."/>
            <person name="Goodwin S."/>
            <person name="Spatafora J."/>
            <person name="Crous P."/>
            <person name="Grigoriev I."/>
        </authorList>
    </citation>
    <scope>NUCLEOTIDE SEQUENCE</scope>
    <source>
        <strain evidence="14">CBS 262.69</strain>
    </source>
</reference>
<dbReference type="PANTHER" id="PTHR10333:SF42">
    <property type="entry name" value="INHIBITOR OF GROWTH PROTEIN 5"/>
    <property type="match status" value="1"/>
</dbReference>
<dbReference type="InterPro" id="IPR001965">
    <property type="entry name" value="Znf_PHD"/>
</dbReference>
<feature type="compositionally biased region" description="Basic and acidic residues" evidence="12">
    <location>
        <begin position="261"/>
        <end position="285"/>
    </location>
</feature>
<dbReference type="GO" id="GO:0006325">
    <property type="term" value="P:chromatin organization"/>
    <property type="evidence" value="ECO:0007669"/>
    <property type="project" value="UniProtKB-KW"/>
</dbReference>
<feature type="binding site" evidence="9">
    <location>
        <position position="651"/>
    </location>
    <ligand>
        <name>Zn(2+)</name>
        <dbReference type="ChEBI" id="CHEBI:29105"/>
        <label>2</label>
    </ligand>
</feature>
<organism evidence="14 15">
    <name type="scientific">Trichodelitschia bisporula</name>
    <dbReference type="NCBI Taxonomy" id="703511"/>
    <lineage>
        <taxon>Eukaryota</taxon>
        <taxon>Fungi</taxon>
        <taxon>Dikarya</taxon>
        <taxon>Ascomycota</taxon>
        <taxon>Pezizomycotina</taxon>
        <taxon>Dothideomycetes</taxon>
        <taxon>Dothideomycetes incertae sedis</taxon>
        <taxon>Phaeotrichales</taxon>
        <taxon>Phaeotrichaceae</taxon>
        <taxon>Trichodelitschia</taxon>
    </lineage>
</organism>
<feature type="binding site" evidence="9">
    <location>
        <position position="648"/>
    </location>
    <ligand>
        <name>Zn(2+)</name>
        <dbReference type="ChEBI" id="CHEBI:29105"/>
        <label>2</label>
    </ligand>
</feature>
<comment type="similarity">
    <text evidence="2 11">Belongs to the ING family.</text>
</comment>
<comment type="subcellular location">
    <subcellularLocation>
        <location evidence="1 11">Nucleus</location>
    </subcellularLocation>
</comment>
<evidence type="ECO:0000256" key="12">
    <source>
        <dbReference type="SAM" id="MobiDB-lite"/>
    </source>
</evidence>
<comment type="domain">
    <text evidence="11">The PHD-type zinc finger mediates the binding to H3K4me3.</text>
</comment>
<dbReference type="Pfam" id="PF12998">
    <property type="entry name" value="ING"/>
    <property type="match status" value="2"/>
</dbReference>
<feature type="compositionally biased region" description="Low complexity" evidence="12">
    <location>
        <begin position="318"/>
        <end position="327"/>
    </location>
</feature>
<dbReference type="GO" id="GO:0033698">
    <property type="term" value="C:Rpd3L complex"/>
    <property type="evidence" value="ECO:0007669"/>
    <property type="project" value="TreeGrafter"/>
</dbReference>
<feature type="binding site" evidence="9">
    <location>
        <position position="608"/>
    </location>
    <ligand>
        <name>Zn(2+)</name>
        <dbReference type="ChEBI" id="CHEBI:29105"/>
        <label>1</label>
    </ligand>
</feature>
<comment type="subunit">
    <text evidence="11">Component of an histone acetyltransferase complex. Interacts with H3K4me3 and to a lesser extent with H3K4me2.</text>
</comment>
<evidence type="ECO:0000256" key="4">
    <source>
        <dbReference type="ARBA" id="ARBA00022771"/>
    </source>
</evidence>
<dbReference type="OrthoDB" id="5411773at2759"/>
<feature type="site" description="Histone H3K4me3 binding" evidence="8">
    <location>
        <position position="628"/>
    </location>
</feature>
<feature type="site" description="Histone H3K4me3 binding" evidence="8">
    <location>
        <position position="616"/>
    </location>
</feature>
<feature type="binding site" evidence="9">
    <location>
        <position position="606"/>
    </location>
    <ligand>
        <name>Zn(2+)</name>
        <dbReference type="ChEBI" id="CHEBI:29105"/>
        <label>1</label>
    </ligand>
</feature>
<dbReference type="GO" id="GO:0070210">
    <property type="term" value="C:Rpd3L-Expanded complex"/>
    <property type="evidence" value="ECO:0007669"/>
    <property type="project" value="TreeGrafter"/>
</dbReference>
<feature type="compositionally biased region" description="Gly residues" evidence="12">
    <location>
        <begin position="508"/>
        <end position="519"/>
    </location>
</feature>
<dbReference type="InterPro" id="IPR019786">
    <property type="entry name" value="Zinc_finger_PHD-type_CS"/>
</dbReference>
<evidence type="ECO:0000313" key="15">
    <source>
        <dbReference type="Proteomes" id="UP000799640"/>
    </source>
</evidence>
<protein>
    <recommendedName>
        <fullName evidence="11">Chromatin modification-related protein</fullName>
    </recommendedName>
</protein>
<feature type="compositionally biased region" description="Basic and acidic residues" evidence="12">
    <location>
        <begin position="222"/>
        <end position="238"/>
    </location>
</feature>
<dbReference type="EMBL" id="ML996694">
    <property type="protein sequence ID" value="KAF2401037.1"/>
    <property type="molecule type" value="Genomic_DNA"/>
</dbReference>
<dbReference type="GO" id="GO:0008270">
    <property type="term" value="F:zinc ion binding"/>
    <property type="evidence" value="ECO:0007669"/>
    <property type="project" value="UniProtKB-KW"/>
</dbReference>
<feature type="binding site" evidence="9">
    <location>
        <position position="619"/>
    </location>
    <ligand>
        <name>Zn(2+)</name>
        <dbReference type="ChEBI" id="CHEBI:29105"/>
        <label>2</label>
    </ligand>
</feature>
<dbReference type="SUPFAM" id="SSF57903">
    <property type="entry name" value="FYVE/PHD zinc finger"/>
    <property type="match status" value="1"/>
</dbReference>
<evidence type="ECO:0000256" key="10">
    <source>
        <dbReference type="PROSITE-ProRule" id="PRU00146"/>
    </source>
</evidence>
<keyword evidence="3 9" id="KW-0479">Metal-binding</keyword>
<evidence type="ECO:0000313" key="14">
    <source>
        <dbReference type="EMBL" id="KAF2401037.1"/>
    </source>
</evidence>
<evidence type="ECO:0000256" key="9">
    <source>
        <dbReference type="PIRSR" id="PIRSR628651-51"/>
    </source>
</evidence>
<evidence type="ECO:0000256" key="7">
    <source>
        <dbReference type="ARBA" id="ARBA00023242"/>
    </source>
</evidence>
<dbReference type="CDD" id="cd15587">
    <property type="entry name" value="PHD_Yng1p_like"/>
    <property type="match status" value="1"/>
</dbReference>
<dbReference type="PROSITE" id="PS01359">
    <property type="entry name" value="ZF_PHD_1"/>
    <property type="match status" value="1"/>
</dbReference>
<evidence type="ECO:0000256" key="3">
    <source>
        <dbReference type="ARBA" id="ARBA00022723"/>
    </source>
</evidence>
<dbReference type="Proteomes" id="UP000799640">
    <property type="component" value="Unassembled WGS sequence"/>
</dbReference>
<feature type="binding site" evidence="9">
    <location>
        <position position="630"/>
    </location>
    <ligand>
        <name>Zn(2+)</name>
        <dbReference type="ChEBI" id="CHEBI:29105"/>
        <label>1</label>
    </ligand>
</feature>
<keyword evidence="6 11" id="KW-0156">Chromatin regulator</keyword>
<keyword evidence="5 9" id="KW-0862">Zinc</keyword>
<dbReference type="AlphaFoldDB" id="A0A6G1HYX3"/>
<feature type="binding site" evidence="9">
    <location>
        <position position="624"/>
    </location>
    <ligand>
        <name>Zn(2+)</name>
        <dbReference type="ChEBI" id="CHEBI:29105"/>
        <label>2</label>
    </ligand>
</feature>
<dbReference type="PROSITE" id="PS50016">
    <property type="entry name" value="ZF_PHD_2"/>
    <property type="match status" value="1"/>
</dbReference>
<feature type="compositionally biased region" description="Polar residues" evidence="12">
    <location>
        <begin position="389"/>
        <end position="405"/>
    </location>
</feature>
<dbReference type="PANTHER" id="PTHR10333">
    <property type="entry name" value="INHIBITOR OF GROWTH PROTEIN"/>
    <property type="match status" value="1"/>
</dbReference>
<comment type="function">
    <text evidence="11">Component of an histone acetyltransferase complex.</text>
</comment>
<feature type="compositionally biased region" description="Low complexity" evidence="12">
    <location>
        <begin position="570"/>
        <end position="582"/>
    </location>
</feature>
<feature type="compositionally biased region" description="Acidic residues" evidence="12">
    <location>
        <begin position="583"/>
        <end position="598"/>
    </location>
</feature>
<dbReference type="InterPro" id="IPR011011">
    <property type="entry name" value="Znf_FYVE_PHD"/>
</dbReference>
<dbReference type="Gene3D" id="3.30.40.10">
    <property type="entry name" value="Zinc/RING finger domain, C3HC4 (zinc finger)"/>
    <property type="match status" value="1"/>
</dbReference>
<evidence type="ECO:0000256" key="6">
    <source>
        <dbReference type="ARBA" id="ARBA00022853"/>
    </source>
</evidence>
<dbReference type="SMART" id="SM00249">
    <property type="entry name" value="PHD"/>
    <property type="match status" value="1"/>
</dbReference>
<keyword evidence="15" id="KW-1185">Reference proteome</keyword>
<dbReference type="GO" id="GO:0006355">
    <property type="term" value="P:regulation of DNA-templated transcription"/>
    <property type="evidence" value="ECO:0007669"/>
    <property type="project" value="TreeGrafter"/>
</dbReference>
<gene>
    <name evidence="14" type="ORF">EJ06DRAFT_582027</name>
</gene>
<dbReference type="InterPro" id="IPR019787">
    <property type="entry name" value="Znf_PHD-finger"/>
</dbReference>
<feature type="region of interest" description="Disordered" evidence="12">
    <location>
        <begin position="256"/>
        <end position="545"/>
    </location>
</feature>
<evidence type="ECO:0000256" key="1">
    <source>
        <dbReference type="ARBA" id="ARBA00004123"/>
    </source>
</evidence>
<feature type="binding site" evidence="9">
    <location>
        <position position="633"/>
    </location>
    <ligand>
        <name>Zn(2+)</name>
        <dbReference type="ChEBI" id="CHEBI:29105"/>
        <label>1</label>
    </ligand>
</feature>
<keyword evidence="4 10" id="KW-0863">Zinc-finger</keyword>
<dbReference type="InterPro" id="IPR028651">
    <property type="entry name" value="ING_fam"/>
</dbReference>
<evidence type="ECO:0000256" key="8">
    <source>
        <dbReference type="PIRSR" id="PIRSR628651-50"/>
    </source>
</evidence>